<dbReference type="Proteomes" id="UP001497535">
    <property type="component" value="Unassembled WGS sequence"/>
</dbReference>
<evidence type="ECO:0000313" key="1">
    <source>
        <dbReference type="EMBL" id="CAK5062310.1"/>
    </source>
</evidence>
<dbReference type="EMBL" id="CAVMJV010000018">
    <property type="protein sequence ID" value="CAK5062310.1"/>
    <property type="molecule type" value="Genomic_DNA"/>
</dbReference>
<name>A0ACB0YUY1_MELEN</name>
<proteinExistence type="predicted"/>
<protein>
    <submittedName>
        <fullName evidence="1">Uncharacterized protein</fullName>
    </submittedName>
</protein>
<comment type="caution">
    <text evidence="1">The sequence shown here is derived from an EMBL/GenBank/DDBJ whole genome shotgun (WGS) entry which is preliminary data.</text>
</comment>
<keyword evidence="2" id="KW-1185">Reference proteome</keyword>
<reference evidence="1" key="1">
    <citation type="submission" date="2023-11" db="EMBL/GenBank/DDBJ databases">
        <authorList>
            <person name="Poullet M."/>
        </authorList>
    </citation>
    <scope>NUCLEOTIDE SEQUENCE</scope>
    <source>
        <strain evidence="1">E1834</strain>
    </source>
</reference>
<evidence type="ECO:0000313" key="2">
    <source>
        <dbReference type="Proteomes" id="UP001497535"/>
    </source>
</evidence>
<sequence length="106" mass="12256">MNKDFIILNERIDLLAKSEYFCTTTTNETSCSNDISKKKDESTNNICPISGTLKSVIDIVVSSPEGRDDNEEEDKSHHYKHHRTRKLSINSEVKNKRRRSIREDSI</sequence>
<accession>A0ACB0YUY1</accession>
<organism evidence="1 2">
    <name type="scientific">Meloidogyne enterolobii</name>
    <name type="common">Root-knot nematode worm</name>
    <name type="synonym">Meloidogyne mayaguensis</name>
    <dbReference type="NCBI Taxonomy" id="390850"/>
    <lineage>
        <taxon>Eukaryota</taxon>
        <taxon>Metazoa</taxon>
        <taxon>Ecdysozoa</taxon>
        <taxon>Nematoda</taxon>
        <taxon>Chromadorea</taxon>
        <taxon>Rhabditida</taxon>
        <taxon>Tylenchina</taxon>
        <taxon>Tylenchomorpha</taxon>
        <taxon>Tylenchoidea</taxon>
        <taxon>Meloidogynidae</taxon>
        <taxon>Meloidogyninae</taxon>
        <taxon>Meloidogyne</taxon>
    </lineage>
</organism>
<gene>
    <name evidence="1" type="ORF">MENTE1834_LOCUS16465</name>
</gene>